<reference evidence="3 4" key="1">
    <citation type="submission" date="2019-04" db="EMBL/GenBank/DDBJ databases">
        <authorList>
            <person name="Liu Q."/>
            <person name="Xin Y.-H."/>
        </authorList>
    </citation>
    <scope>NUCLEOTIDE SEQUENCE [LARGE SCALE GENOMIC DNA]</scope>
    <source>
        <strain evidence="3 4">AM23</strain>
    </source>
</reference>
<proteinExistence type="predicted"/>
<name>A0A4S5E9M6_9MICC</name>
<evidence type="ECO:0000313" key="4">
    <source>
        <dbReference type="Proteomes" id="UP000305233"/>
    </source>
</evidence>
<dbReference type="Pfam" id="PF25547">
    <property type="entry name" value="WXG100_2"/>
    <property type="match status" value="1"/>
</dbReference>
<keyword evidence="4" id="KW-1185">Reference proteome</keyword>
<protein>
    <recommendedName>
        <fullName evidence="2">Outer membrane channel protein CpnT-like N-terminal domain-containing protein</fullName>
    </recommendedName>
</protein>
<dbReference type="InterPro" id="IPR057746">
    <property type="entry name" value="CpnT-like_N"/>
</dbReference>
<evidence type="ECO:0000313" key="3">
    <source>
        <dbReference type="EMBL" id="THJ68416.1"/>
    </source>
</evidence>
<dbReference type="Proteomes" id="UP000305233">
    <property type="component" value="Unassembled WGS sequence"/>
</dbReference>
<comment type="caution">
    <text evidence="3">The sequence shown here is derived from an EMBL/GenBank/DDBJ whole genome shotgun (WGS) entry which is preliminary data.</text>
</comment>
<dbReference type="EMBL" id="SSWH01000001">
    <property type="protein sequence ID" value="THJ68416.1"/>
    <property type="molecule type" value="Genomic_DNA"/>
</dbReference>
<gene>
    <name evidence="3" type="ORF">E8P82_00400</name>
</gene>
<sequence length="498" mass="50287">MSVLRIDTDRYVEAAGLECAAGHGISAAARMAETSLYQSSGMAGWDAMGAQWAASYDPVAAEVLVACHELAMASSDSALALTLAAGRYISAEHVASMGLSAFFTPPSPAPVAEGTGAGLPSAGAPTPGWPPVSWDIIAGIAGVVWPAGDPDLLRRAGAAWTKLADDIEAAVGGPAAGALSAISTLQSEDLALFHERSVVVRHSAALIAQTCRDIAAGCEALAAAVETAHQELIDETEAFALECATLAAVGIGFSFLTLGGSAAITSLVGAARTAQMVARVHAVLSRLSFIARTAAVVGTRLPGTARLTRGLRMLTGQSAGLRPALLPTTRVFGRSPGVGASSSPLSRLAPAVRVLSPIGTAGLRVLDSRAVSVALSSPAALLRGQLSLPVRRSLLGSGAVKGSASDQVFALLRQKGVASPLVPAAETAVRTKDRLDTVRGLAALPGSLRERYGPVTVETASVRGSGPGRLTMGRASPVTGPRAASSPAARTSRPAASP</sequence>
<evidence type="ECO:0000256" key="1">
    <source>
        <dbReference type="SAM" id="MobiDB-lite"/>
    </source>
</evidence>
<dbReference type="RefSeq" id="WP_136452517.1">
    <property type="nucleotide sequence ID" value="NZ_SSWH01000001.1"/>
</dbReference>
<dbReference type="OrthoDB" id="4504727at2"/>
<dbReference type="AlphaFoldDB" id="A0A4S5E9M6"/>
<feature type="compositionally biased region" description="Low complexity" evidence="1">
    <location>
        <begin position="481"/>
        <end position="498"/>
    </location>
</feature>
<evidence type="ECO:0000259" key="2">
    <source>
        <dbReference type="Pfam" id="PF25547"/>
    </source>
</evidence>
<feature type="domain" description="Outer membrane channel protein CpnT-like N-terminal" evidence="2">
    <location>
        <begin position="134"/>
        <end position="253"/>
    </location>
</feature>
<feature type="region of interest" description="Disordered" evidence="1">
    <location>
        <begin position="458"/>
        <end position="498"/>
    </location>
</feature>
<accession>A0A4S5E9M6</accession>
<organism evidence="3 4">
    <name type="scientific">Arthrobacter echini</name>
    <dbReference type="NCBI Taxonomy" id="1529066"/>
    <lineage>
        <taxon>Bacteria</taxon>
        <taxon>Bacillati</taxon>
        <taxon>Actinomycetota</taxon>
        <taxon>Actinomycetes</taxon>
        <taxon>Micrococcales</taxon>
        <taxon>Micrococcaceae</taxon>
        <taxon>Arthrobacter</taxon>
    </lineage>
</organism>